<feature type="transmembrane region" description="Helical" evidence="7">
    <location>
        <begin position="94"/>
        <end position="117"/>
    </location>
</feature>
<dbReference type="CDD" id="cd17324">
    <property type="entry name" value="MFS_NepI_like"/>
    <property type="match status" value="1"/>
</dbReference>
<keyword evidence="2" id="KW-1003">Cell membrane</keyword>
<evidence type="ECO:0000313" key="10">
    <source>
        <dbReference type="Proteomes" id="UP001165041"/>
    </source>
</evidence>
<keyword evidence="4 7" id="KW-1133">Transmembrane helix</keyword>
<reference evidence="9" key="1">
    <citation type="submission" date="2023-02" db="EMBL/GenBank/DDBJ databases">
        <title>Kitasatospora phosalacinea NBRC 14627.</title>
        <authorList>
            <person name="Ichikawa N."/>
            <person name="Sato H."/>
            <person name="Tonouchi N."/>
        </authorList>
    </citation>
    <scope>NUCLEOTIDE SEQUENCE</scope>
    <source>
        <strain evidence="9">NBRC 14627</strain>
    </source>
</reference>
<name>A0A9W6Q1B0_9ACTN</name>
<feature type="transmembrane region" description="Helical" evidence="7">
    <location>
        <begin position="155"/>
        <end position="174"/>
    </location>
</feature>
<dbReference type="PANTHER" id="PTHR43124">
    <property type="entry name" value="PURINE EFFLUX PUMP PBUE"/>
    <property type="match status" value="1"/>
</dbReference>
<evidence type="ECO:0000259" key="8">
    <source>
        <dbReference type="PROSITE" id="PS50850"/>
    </source>
</evidence>
<evidence type="ECO:0000256" key="6">
    <source>
        <dbReference type="SAM" id="MobiDB-lite"/>
    </source>
</evidence>
<feature type="region of interest" description="Disordered" evidence="6">
    <location>
        <begin position="1"/>
        <end position="24"/>
    </location>
</feature>
<evidence type="ECO:0000313" key="9">
    <source>
        <dbReference type="EMBL" id="GLW68160.1"/>
    </source>
</evidence>
<feature type="transmembrane region" description="Helical" evidence="7">
    <location>
        <begin position="377"/>
        <end position="394"/>
    </location>
</feature>
<dbReference type="Proteomes" id="UP001165041">
    <property type="component" value="Unassembled WGS sequence"/>
</dbReference>
<feature type="transmembrane region" description="Helical" evidence="7">
    <location>
        <begin position="350"/>
        <end position="371"/>
    </location>
</feature>
<feature type="transmembrane region" description="Helical" evidence="7">
    <location>
        <begin position="258"/>
        <end position="278"/>
    </location>
</feature>
<protein>
    <submittedName>
        <fullName evidence="9">MFS transporter</fullName>
    </submittedName>
</protein>
<dbReference type="GO" id="GO:0005886">
    <property type="term" value="C:plasma membrane"/>
    <property type="evidence" value="ECO:0007669"/>
    <property type="project" value="UniProtKB-SubCell"/>
</dbReference>
<dbReference type="EMBL" id="BSSA01000001">
    <property type="protein sequence ID" value="GLW68160.1"/>
    <property type="molecule type" value="Genomic_DNA"/>
</dbReference>
<evidence type="ECO:0000256" key="1">
    <source>
        <dbReference type="ARBA" id="ARBA00004651"/>
    </source>
</evidence>
<feature type="transmembrane region" description="Helical" evidence="7">
    <location>
        <begin position="315"/>
        <end position="338"/>
    </location>
</feature>
<evidence type="ECO:0000256" key="4">
    <source>
        <dbReference type="ARBA" id="ARBA00022989"/>
    </source>
</evidence>
<organism evidence="9 10">
    <name type="scientific">Kitasatospora phosalacinea</name>
    <dbReference type="NCBI Taxonomy" id="2065"/>
    <lineage>
        <taxon>Bacteria</taxon>
        <taxon>Bacillati</taxon>
        <taxon>Actinomycetota</taxon>
        <taxon>Actinomycetes</taxon>
        <taxon>Kitasatosporales</taxon>
        <taxon>Streptomycetaceae</taxon>
        <taxon>Kitasatospora</taxon>
    </lineage>
</organism>
<keyword evidence="5 7" id="KW-0472">Membrane</keyword>
<comment type="caution">
    <text evidence="9">The sequence shown here is derived from an EMBL/GenBank/DDBJ whole genome shotgun (WGS) entry which is preliminary data.</text>
</comment>
<dbReference type="Pfam" id="PF07690">
    <property type="entry name" value="MFS_1"/>
    <property type="match status" value="1"/>
</dbReference>
<accession>A0A9W6Q1B0</accession>
<keyword evidence="3 7" id="KW-0812">Transmembrane</keyword>
<dbReference type="GO" id="GO:0022857">
    <property type="term" value="F:transmembrane transporter activity"/>
    <property type="evidence" value="ECO:0007669"/>
    <property type="project" value="InterPro"/>
</dbReference>
<dbReference type="RefSeq" id="WP_285732868.1">
    <property type="nucleotide sequence ID" value="NZ_BSSA01000001.1"/>
</dbReference>
<feature type="domain" description="Major facilitator superfamily (MFS) profile" evidence="8">
    <location>
        <begin position="27"/>
        <end position="402"/>
    </location>
</feature>
<dbReference type="InterPro" id="IPR050189">
    <property type="entry name" value="MFS_Efflux_Transporters"/>
</dbReference>
<sequence length="411" mass="41211">MAATTTHRPPTAPGDRPNRRTGQGGWPAVLAVTTGVFSLVTTEILPIGLLTPIGATFRISDGTAGLMMTLPGLVAAAAAPVVTVATRHADRRTVLCVLLLLLTLADLLNALAPAYWAVLAARVALGLVIGAFWSVGSGLAARLVPAHRQGRATTVFFTAVPLGSVLGVPAGVYLGSLAGWRAAFLVAAALTVLTLAALLLSLPPLPPSAVTDLGVLRGLLTGRGTRSGLAVTFLIVLAHFGSYTYVTPFLETTAHAGPGLVTGLLLGYGAAGLLGNALAGGRAAGALRPVFGTAVVLLAAATLLMPLLGTGGPGAAVLLTLWGAAYGAVPVCSLNWFLAAAPHVPEAAGVLFTSSFQATLSIGALTGGLVVDRSSPATVMVLGGAVALLAAAVVRGYGHRVRPEPVAGQRD</sequence>
<feature type="transmembrane region" description="Helical" evidence="7">
    <location>
        <begin position="26"/>
        <end position="50"/>
    </location>
</feature>
<feature type="transmembrane region" description="Helical" evidence="7">
    <location>
        <begin position="227"/>
        <end position="246"/>
    </location>
</feature>
<proteinExistence type="predicted"/>
<feature type="transmembrane region" description="Helical" evidence="7">
    <location>
        <begin position="290"/>
        <end position="309"/>
    </location>
</feature>
<evidence type="ECO:0000256" key="3">
    <source>
        <dbReference type="ARBA" id="ARBA00022692"/>
    </source>
</evidence>
<comment type="subcellular location">
    <subcellularLocation>
        <location evidence="1">Cell membrane</location>
        <topology evidence="1">Multi-pass membrane protein</topology>
    </subcellularLocation>
</comment>
<evidence type="ECO:0000256" key="2">
    <source>
        <dbReference type="ARBA" id="ARBA00022475"/>
    </source>
</evidence>
<dbReference type="InterPro" id="IPR011701">
    <property type="entry name" value="MFS"/>
</dbReference>
<dbReference type="InterPro" id="IPR036259">
    <property type="entry name" value="MFS_trans_sf"/>
</dbReference>
<dbReference type="SUPFAM" id="SSF103473">
    <property type="entry name" value="MFS general substrate transporter"/>
    <property type="match status" value="1"/>
</dbReference>
<evidence type="ECO:0000256" key="5">
    <source>
        <dbReference type="ARBA" id="ARBA00023136"/>
    </source>
</evidence>
<feature type="transmembrane region" description="Helical" evidence="7">
    <location>
        <begin position="62"/>
        <end position="82"/>
    </location>
</feature>
<dbReference type="InterPro" id="IPR020846">
    <property type="entry name" value="MFS_dom"/>
</dbReference>
<evidence type="ECO:0000256" key="7">
    <source>
        <dbReference type="SAM" id="Phobius"/>
    </source>
</evidence>
<dbReference type="PANTHER" id="PTHR43124:SF3">
    <property type="entry name" value="CHLORAMPHENICOL EFFLUX PUMP RV0191"/>
    <property type="match status" value="1"/>
</dbReference>
<feature type="transmembrane region" description="Helical" evidence="7">
    <location>
        <begin position="180"/>
        <end position="200"/>
    </location>
</feature>
<dbReference type="AlphaFoldDB" id="A0A9W6Q1B0"/>
<dbReference type="Gene3D" id="1.20.1250.20">
    <property type="entry name" value="MFS general substrate transporter like domains"/>
    <property type="match status" value="1"/>
</dbReference>
<dbReference type="PROSITE" id="PS50850">
    <property type="entry name" value="MFS"/>
    <property type="match status" value="1"/>
</dbReference>
<gene>
    <name evidence="9" type="ORF">Kpho02_04590</name>
</gene>
<feature type="transmembrane region" description="Helical" evidence="7">
    <location>
        <begin position="123"/>
        <end position="143"/>
    </location>
</feature>